<dbReference type="EMBL" id="JAJTWU010000004">
    <property type="protein sequence ID" value="MCE4555067.1"/>
    <property type="molecule type" value="Genomic_DNA"/>
</dbReference>
<protein>
    <submittedName>
        <fullName evidence="4">TolC family protein</fullName>
    </submittedName>
</protein>
<gene>
    <name evidence="4" type="ORF">LXT13_11610</name>
</gene>
<sequence length="411" mass="44281">MSNNVLRAVAMAAALLPSTWVVAAPLSLDQAVDLAVQRSQATRSARSGALSASEMARAAGQQPDPMLNVGIDNLPATGSNRFSTAAEDMTMKRIGISQEWVPADKRAAREAAAGAVVRRESVMEQVAAGEARQQAAMAYIDAFYASQSLKLTALNEMHAREELEAGKGRLSTVSGSSAEVLGLTSALGAAEDESADMRQRQAASLVALQRWTGSPSDELVEPHLAVVPTLDEFVAAHPLVVTKQRDIEVARQEAEVARLNRRPNWTYEVSYGQRQGRADMVSFGVSIPLTVAPAARQDRETAAKLAMAHKLEAELEEARRAAAGEYAALSSDIRRLQERIERFRAGVLTPLHQRTAASLAAYRSNQAGLVMLFEARHAEVEAQRKVLALQRDLAKAQVQLVFKPISQGAAQ</sequence>
<evidence type="ECO:0000313" key="5">
    <source>
        <dbReference type="Proteomes" id="UP001200741"/>
    </source>
</evidence>
<organism evidence="4 5">
    <name type="scientific">Pelomonas cellulosilytica</name>
    <dbReference type="NCBI Taxonomy" id="2906762"/>
    <lineage>
        <taxon>Bacteria</taxon>
        <taxon>Pseudomonadati</taxon>
        <taxon>Pseudomonadota</taxon>
        <taxon>Betaproteobacteria</taxon>
        <taxon>Burkholderiales</taxon>
        <taxon>Sphaerotilaceae</taxon>
        <taxon>Roseateles</taxon>
    </lineage>
</organism>
<feature type="signal peptide" evidence="3">
    <location>
        <begin position="1"/>
        <end position="23"/>
    </location>
</feature>
<dbReference type="InterPro" id="IPR010131">
    <property type="entry name" value="MdtP/NodT-like"/>
</dbReference>
<dbReference type="Gene3D" id="1.20.1600.10">
    <property type="entry name" value="Outer membrane efflux proteins (OEP)"/>
    <property type="match status" value="1"/>
</dbReference>
<reference evidence="4 5" key="1">
    <citation type="submission" date="2021-12" db="EMBL/GenBank/DDBJ databases">
        <title>Genome seq of P8.</title>
        <authorList>
            <person name="Seo T."/>
        </authorList>
    </citation>
    <scope>NUCLEOTIDE SEQUENCE [LARGE SCALE GENOMIC DNA]</scope>
    <source>
        <strain evidence="4 5">P8</strain>
    </source>
</reference>
<dbReference type="SUPFAM" id="SSF56954">
    <property type="entry name" value="Outer membrane efflux proteins (OEP)"/>
    <property type="match status" value="1"/>
</dbReference>
<keyword evidence="3" id="KW-0732">Signal</keyword>
<comment type="caution">
    <text evidence="4">The sequence shown here is derived from an EMBL/GenBank/DDBJ whole genome shotgun (WGS) entry which is preliminary data.</text>
</comment>
<feature type="region of interest" description="Disordered" evidence="2">
    <location>
        <begin position="45"/>
        <end position="67"/>
    </location>
</feature>
<evidence type="ECO:0000256" key="1">
    <source>
        <dbReference type="SAM" id="Coils"/>
    </source>
</evidence>
<dbReference type="PANTHER" id="PTHR30203:SF24">
    <property type="entry name" value="BLR4935 PROTEIN"/>
    <property type="match status" value="1"/>
</dbReference>
<feature type="chain" id="PRO_5046112491" evidence="3">
    <location>
        <begin position="24"/>
        <end position="411"/>
    </location>
</feature>
<accession>A0ABS8XTK8</accession>
<dbReference type="Proteomes" id="UP001200741">
    <property type="component" value="Unassembled WGS sequence"/>
</dbReference>
<name>A0ABS8XTK8_9BURK</name>
<evidence type="ECO:0000256" key="2">
    <source>
        <dbReference type="SAM" id="MobiDB-lite"/>
    </source>
</evidence>
<evidence type="ECO:0000313" key="4">
    <source>
        <dbReference type="EMBL" id="MCE4555067.1"/>
    </source>
</evidence>
<dbReference type="PANTHER" id="PTHR30203">
    <property type="entry name" value="OUTER MEMBRANE CATION EFFLUX PROTEIN"/>
    <property type="match status" value="1"/>
</dbReference>
<dbReference type="RefSeq" id="WP_233372089.1">
    <property type="nucleotide sequence ID" value="NZ_JAJTWU010000004.1"/>
</dbReference>
<keyword evidence="5" id="KW-1185">Reference proteome</keyword>
<keyword evidence="1" id="KW-0175">Coiled coil</keyword>
<feature type="coiled-coil region" evidence="1">
    <location>
        <begin position="308"/>
        <end position="346"/>
    </location>
</feature>
<proteinExistence type="predicted"/>
<evidence type="ECO:0000256" key="3">
    <source>
        <dbReference type="SAM" id="SignalP"/>
    </source>
</evidence>